<dbReference type="SUPFAM" id="SSF48452">
    <property type="entry name" value="TPR-like"/>
    <property type="match status" value="1"/>
</dbReference>
<dbReference type="GeneID" id="73336724"/>
<sequence>MEEAELQVFMLSSQFSAFAPTNLSDSEPFFVTTWAASEKRLKALLDPDDLETVQAFPTRQSTIEWLLGPVHSPSLTLLRPSLSHLDAFAKFFETIVSSGLDASYLWATDLTPFMQLVSRDIKTRDQIPRMIKTLMFKVEAFNSYSSRIQPVTTPVKEVCFDLQFHLAEFFTTSIRQIRAAESSGRSSGHRNSDNEPQQKIQRRHEMATLEITELLSRLEVLDKTRRSIGPAIRYSGPTQRCIMMPPASTSHLFDRLDIFVQLDELLSPGVGNGSFRSVALHGLGGVGKSSIACSYAEKKFSEHFYDVVLWVGGDKDISLRQGFTDIALRLKLSGARPHMHDENHVLVQEWMETTDCKWLIVFDNVESKKVLAPFWFQRSRSGTAIITTRDRALAFDLATSGIEINSWDAETGADFLLFLLRKSVGKDLNSDTLSARTLSEKLSGHALAIFNMAGLISDETYSLQEFTDMFLEDPSSARGMDELATLWELTFRSLDTNSLCLLGVVSFLMPNNISSKLFEPEHAQDLPPDLQFFKQRFRQVQYHCLHQFKVNILNSFFNALRKLTSRSLIKRDKDSGILTVHRLVQTQFRHFLGPERCQEMFNNTVALISCVLPRGDIEKGQLYDSWDWYDRFLQHVMNLRDVFEEERKASHTFTAPQRFCEILNDYQRHLYERCAFEECERTCAINRIAVSSLSSTEDKADLEATIISHQAQVVEKLGDFHQAQQVCERGISLRLRESPQKKILLSYSSCNLGIIYSSANDFPKAMECFQQARQWWKSHFDDKAEARTYAASILVSEARCVLGLGDVLQAEAMLMKTIAQVKEEKPLNFGTLAYAFACLGTLDRHRQRFGAAEEHFMEAQNAWLRSDQTRLHPFNAGILYNIGACCLDQGKVEATIKHIKDSLEVTEFFGRTMPVEHGRNLMKLSQALSRDEDRAEQAAIKLEEAAVYLRKKSPDAASIGSEAAYNELIPVYWR</sequence>
<dbReference type="InterPro" id="IPR027417">
    <property type="entry name" value="P-loop_NTPase"/>
</dbReference>
<proteinExistence type="predicted"/>
<dbReference type="Gene3D" id="3.40.50.300">
    <property type="entry name" value="P-loop containing nucleotide triphosphate hydrolases"/>
    <property type="match status" value="1"/>
</dbReference>
<dbReference type="EMBL" id="CP019474">
    <property type="protein sequence ID" value="UQC77217.1"/>
    <property type="molecule type" value="Genomic_DNA"/>
</dbReference>
<dbReference type="Gene3D" id="1.25.40.10">
    <property type="entry name" value="Tetratricopeptide repeat domain"/>
    <property type="match status" value="2"/>
</dbReference>
<feature type="domain" description="NB-ARC" evidence="2">
    <location>
        <begin position="273"/>
        <end position="396"/>
    </location>
</feature>
<dbReference type="Proteomes" id="UP000830671">
    <property type="component" value="Chromosome 2"/>
</dbReference>
<dbReference type="PANTHER" id="PTHR35205:SF1">
    <property type="entry name" value="ZU5 DOMAIN-CONTAINING PROTEIN"/>
    <property type="match status" value="1"/>
</dbReference>
<dbReference type="InterPro" id="IPR002182">
    <property type="entry name" value="NB-ARC"/>
</dbReference>
<protein>
    <recommendedName>
        <fullName evidence="6">NB-ARC domain-containing protein</fullName>
    </recommendedName>
</protein>
<evidence type="ECO:0000256" key="1">
    <source>
        <dbReference type="SAM" id="MobiDB-lite"/>
    </source>
</evidence>
<dbReference type="GO" id="GO:0043531">
    <property type="term" value="F:ADP binding"/>
    <property type="evidence" value="ECO:0007669"/>
    <property type="project" value="InterPro"/>
</dbReference>
<evidence type="ECO:0000259" key="2">
    <source>
        <dbReference type="Pfam" id="PF00931"/>
    </source>
</evidence>
<name>A0A9Q8SGZ5_9PEZI</name>
<dbReference type="RefSeq" id="XP_049138857.1">
    <property type="nucleotide sequence ID" value="XM_049281714.1"/>
</dbReference>
<feature type="region of interest" description="Disordered" evidence="1">
    <location>
        <begin position="181"/>
        <end position="201"/>
    </location>
</feature>
<dbReference type="KEGG" id="clup:CLUP02_02684"/>
<gene>
    <name evidence="4" type="ORF">CLUP02_02684</name>
</gene>
<organism evidence="4 5">
    <name type="scientific">Colletotrichum lupini</name>
    <dbReference type="NCBI Taxonomy" id="145971"/>
    <lineage>
        <taxon>Eukaryota</taxon>
        <taxon>Fungi</taxon>
        <taxon>Dikarya</taxon>
        <taxon>Ascomycota</taxon>
        <taxon>Pezizomycotina</taxon>
        <taxon>Sordariomycetes</taxon>
        <taxon>Hypocreomycetidae</taxon>
        <taxon>Glomerellales</taxon>
        <taxon>Glomerellaceae</taxon>
        <taxon>Colletotrichum</taxon>
        <taxon>Colletotrichum acutatum species complex</taxon>
    </lineage>
</organism>
<dbReference type="InterPro" id="IPR011990">
    <property type="entry name" value="TPR-like_helical_dom_sf"/>
</dbReference>
<dbReference type="SUPFAM" id="SSF52540">
    <property type="entry name" value="P-loop containing nucleoside triphosphate hydrolases"/>
    <property type="match status" value="1"/>
</dbReference>
<evidence type="ECO:0000259" key="3">
    <source>
        <dbReference type="Pfam" id="PF25000"/>
    </source>
</evidence>
<dbReference type="Pfam" id="PF00931">
    <property type="entry name" value="NB-ARC"/>
    <property type="match status" value="1"/>
</dbReference>
<reference evidence="4" key="1">
    <citation type="journal article" date="2021" name="Mol. Plant Microbe Interact.">
        <title>Complete Genome Sequence of the Plant-Pathogenic Fungus Colletotrichum lupini.</title>
        <authorList>
            <person name="Baroncelli R."/>
            <person name="Pensec F."/>
            <person name="Da Lio D."/>
            <person name="Boufleur T."/>
            <person name="Vicente I."/>
            <person name="Sarrocco S."/>
            <person name="Picot A."/>
            <person name="Baraldi E."/>
            <person name="Sukno S."/>
            <person name="Thon M."/>
            <person name="Le Floch G."/>
        </authorList>
    </citation>
    <scope>NUCLEOTIDE SEQUENCE</scope>
    <source>
        <strain evidence="4">IMI 504893</strain>
    </source>
</reference>
<evidence type="ECO:0008006" key="6">
    <source>
        <dbReference type="Google" id="ProtNLM"/>
    </source>
</evidence>
<accession>A0A9Q8SGZ5</accession>
<dbReference type="InterPro" id="IPR019734">
    <property type="entry name" value="TPR_rpt"/>
</dbReference>
<keyword evidence="5" id="KW-1185">Reference proteome</keyword>
<feature type="domain" description="DUF7779" evidence="3">
    <location>
        <begin position="490"/>
        <end position="595"/>
    </location>
</feature>
<evidence type="ECO:0000313" key="4">
    <source>
        <dbReference type="EMBL" id="UQC77217.1"/>
    </source>
</evidence>
<evidence type="ECO:0000313" key="5">
    <source>
        <dbReference type="Proteomes" id="UP000830671"/>
    </source>
</evidence>
<dbReference type="InterPro" id="IPR056681">
    <property type="entry name" value="DUF7779"/>
</dbReference>
<dbReference type="PANTHER" id="PTHR35205">
    <property type="entry name" value="NB-ARC AND TPR DOMAIN PROTEIN"/>
    <property type="match status" value="1"/>
</dbReference>
<dbReference type="SMART" id="SM00028">
    <property type="entry name" value="TPR"/>
    <property type="match status" value="3"/>
</dbReference>
<dbReference type="Pfam" id="PF25000">
    <property type="entry name" value="DUF7779"/>
    <property type="match status" value="1"/>
</dbReference>
<dbReference type="AlphaFoldDB" id="A0A9Q8SGZ5"/>